<evidence type="ECO:0000313" key="6">
    <source>
        <dbReference type="Proteomes" id="UP000256977"/>
    </source>
</evidence>
<dbReference type="PRINTS" id="PR00032">
    <property type="entry name" value="HTHARAC"/>
</dbReference>
<comment type="caution">
    <text evidence="5">The sequence shown here is derived from an EMBL/GenBank/DDBJ whole genome shotgun (WGS) entry which is preliminary data.</text>
</comment>
<evidence type="ECO:0000256" key="3">
    <source>
        <dbReference type="ARBA" id="ARBA00023163"/>
    </source>
</evidence>
<dbReference type="PANTHER" id="PTHR47893:SF1">
    <property type="entry name" value="REGULATORY PROTEIN PCHR"/>
    <property type="match status" value="1"/>
</dbReference>
<feature type="domain" description="HTH araC/xylS-type" evidence="4">
    <location>
        <begin position="215"/>
        <end position="313"/>
    </location>
</feature>
<dbReference type="PANTHER" id="PTHR47893">
    <property type="entry name" value="REGULATORY PROTEIN PCHR"/>
    <property type="match status" value="1"/>
</dbReference>
<keyword evidence="6" id="KW-1185">Reference proteome</keyword>
<name>A0A3D9IFG9_9BACL</name>
<gene>
    <name evidence="5" type="ORF">DFP98_13055</name>
</gene>
<dbReference type="EMBL" id="QRDZ01000030">
    <property type="protein sequence ID" value="RED60533.1"/>
    <property type="molecule type" value="Genomic_DNA"/>
</dbReference>
<dbReference type="OrthoDB" id="8737373at2"/>
<dbReference type="Pfam" id="PF12833">
    <property type="entry name" value="HTH_18"/>
    <property type="match status" value="1"/>
</dbReference>
<protein>
    <submittedName>
        <fullName evidence="5">AraC-like DNA-binding protein</fullName>
    </submittedName>
</protein>
<dbReference type="InterPro" id="IPR020449">
    <property type="entry name" value="Tscrpt_reg_AraC-type_HTH"/>
</dbReference>
<keyword evidence="3" id="KW-0804">Transcription</keyword>
<dbReference type="Gene3D" id="1.10.10.60">
    <property type="entry name" value="Homeodomain-like"/>
    <property type="match status" value="2"/>
</dbReference>
<dbReference type="GO" id="GO:0003700">
    <property type="term" value="F:DNA-binding transcription factor activity"/>
    <property type="evidence" value="ECO:0007669"/>
    <property type="project" value="InterPro"/>
</dbReference>
<keyword evidence="2 5" id="KW-0238">DNA-binding</keyword>
<dbReference type="InterPro" id="IPR018060">
    <property type="entry name" value="HTH_AraC"/>
</dbReference>
<reference evidence="5 6" key="1">
    <citation type="submission" date="2018-07" db="EMBL/GenBank/DDBJ databases">
        <title>Genomic Encyclopedia of Type Strains, Phase III (KMG-III): the genomes of soil and plant-associated and newly described type strains.</title>
        <authorList>
            <person name="Whitman W."/>
        </authorList>
    </citation>
    <scope>NUCLEOTIDE SEQUENCE [LARGE SCALE GENOMIC DNA]</scope>
    <source>
        <strain evidence="5 6">CECT 7287</strain>
    </source>
</reference>
<dbReference type="SMART" id="SM00342">
    <property type="entry name" value="HTH_ARAC"/>
    <property type="match status" value="1"/>
</dbReference>
<dbReference type="AlphaFoldDB" id="A0A3D9IFG9"/>
<evidence type="ECO:0000256" key="2">
    <source>
        <dbReference type="ARBA" id="ARBA00023125"/>
    </source>
</evidence>
<evidence type="ECO:0000259" key="4">
    <source>
        <dbReference type="PROSITE" id="PS01124"/>
    </source>
</evidence>
<dbReference type="PROSITE" id="PS01124">
    <property type="entry name" value="HTH_ARAC_FAMILY_2"/>
    <property type="match status" value="1"/>
</dbReference>
<keyword evidence="1" id="KW-0805">Transcription regulation</keyword>
<dbReference type="InterPro" id="IPR009057">
    <property type="entry name" value="Homeodomain-like_sf"/>
</dbReference>
<dbReference type="SUPFAM" id="SSF46689">
    <property type="entry name" value="Homeodomain-like"/>
    <property type="match status" value="2"/>
</dbReference>
<dbReference type="Proteomes" id="UP000256977">
    <property type="component" value="Unassembled WGS sequence"/>
</dbReference>
<accession>A0A3D9IFG9</accession>
<organism evidence="5 6">
    <name type="scientific">Cohnella phaseoli</name>
    <dbReference type="NCBI Taxonomy" id="456490"/>
    <lineage>
        <taxon>Bacteria</taxon>
        <taxon>Bacillati</taxon>
        <taxon>Bacillota</taxon>
        <taxon>Bacilli</taxon>
        <taxon>Bacillales</taxon>
        <taxon>Paenibacillaceae</taxon>
        <taxon>Cohnella</taxon>
    </lineage>
</organism>
<dbReference type="PROSITE" id="PS00041">
    <property type="entry name" value="HTH_ARAC_FAMILY_1"/>
    <property type="match status" value="1"/>
</dbReference>
<evidence type="ECO:0000313" key="5">
    <source>
        <dbReference type="EMBL" id="RED60533.1"/>
    </source>
</evidence>
<dbReference type="GO" id="GO:0043565">
    <property type="term" value="F:sequence-specific DNA binding"/>
    <property type="evidence" value="ECO:0007669"/>
    <property type="project" value="InterPro"/>
</dbReference>
<evidence type="ECO:0000256" key="1">
    <source>
        <dbReference type="ARBA" id="ARBA00023015"/>
    </source>
</evidence>
<dbReference type="InterPro" id="IPR053142">
    <property type="entry name" value="PchR_regulatory_protein"/>
</dbReference>
<proteinExistence type="predicted"/>
<dbReference type="InterPro" id="IPR018062">
    <property type="entry name" value="HTH_AraC-typ_CS"/>
</dbReference>
<sequence>MKSILDSLYLPYLSQIGFSPAADCDSGGGIRYELDPALGTGSVWVYPVDHLFAITINDLAFRCDVSLQYDQPSFLNVGIYEEVADGSPTGGEESLTGYVGYEHEYRMRFPRSVPVRSVGINLMPAYYKGILPGRFAEEIRALPEICSMLNGSFAIPEAAAALRQIRSYRPSPKVANMYYESKVLEIVSFLMQWGLDRKAHLASAHRADGDLDSLEAVREHIRRNYARQQALDALARLACMSPSALTSGFKRAYGMTMTEYAQSVRIEKSKDLLLNSGKGIKEVAQAVGYGKHASFTELFKRMTGLTPKEFRRITAPDRSS</sequence>
<dbReference type="RefSeq" id="WP_116064180.1">
    <property type="nucleotide sequence ID" value="NZ_QRDZ01000030.1"/>
</dbReference>